<dbReference type="PANTHER" id="PTHR24006">
    <property type="entry name" value="UBIQUITIN CARBOXYL-TERMINAL HYDROLASE"/>
    <property type="match status" value="1"/>
</dbReference>
<sequence>MYKFPRGCQSADSGHDRKYDASTPSVNCPGDQPQDCRRNHKHLIFQHISSATPCVIIFDASQYVMATFHRDGTSVDNTASANDSEPKSASQASSNFTTYFGLQNEGNTCFLNSLLQCLYLTPEFKKLSRCESECGETLSEIKKIFNALQKKKSVSTSKLAACLGLKPFKQQDVPEVFHLLLNKLDHELSNGLLFKKLYESTMVSLTECTQCVKKDGLHIGCNIVILPLPVSSLRNGEQCCSVTDALEHFLRSSEMKGENQMYCSDCREKTDATLRQALTRLPRILVVQLKRFDFSFYEQRFVKLDNAMHINTTLEVPCEMELQKDKKSYDLFAICDHYGGFKSGHYSAIIKPEENDKWFRFDDSIVTSEEILDPEREKSLRGKSSGEKYDLSRSRTAYVLMYRQKLEREPQKSAPFPTDLWTPQPSALPMVIPQDTTGASLLLPTQKSRNGPAHAMVLNVRGDNEIEIMHGSDETAEPVHLVDLLHNERNAEQKVDALTRQNGDAEHVPNMQTRRNELQSAEVINICMPQNDLGVVQAASRLQSHIAVKSEGVPNTKKPQNEQTSESNTNIRVSQDNVKSDAESCAGTEIHVINLIDEPCANVQTPEAGSVSSVRPPLGDVKSDVESCTATETPLINMIDEPCANVQTPEAGSVSSVRPPLGDVKSDVESCTATETPLINLIDDSCANVQTPEAGSVSAVQVHQGDRKSDAESCADTETHLVNLIDEPFANVQTPEAGSVSCVRVPLGDVKSDAESCADTETHLINLIDDSCANVLSPEADSVSSVRLPLGDVKSDVESFTATETPLINLIDEPCANVLSPEAGSVSAVQVHQGDRKSDAESCADTETHLVNLIDDSCANVRTPEAGSVSCARLPLGDVKSDVESCTETPLINLIDEPCAYVQTPEAGSVSCVRVPLGDVKSDAESCTATETPLINMTGQSWSNVQTPEAGSVSCARLPLGDVKSDVESCTETPLINLIDEPCAYVQTPEAGSVSCARLPLGDVKSDVESCAATETHLVNLIDDSCANVQTPEAGSVSSVRLPLGDVKSDVESCTATETPFINLIDEPCANVLSPEAGSVPAVQVHQRDRKSDAETCPATDTPPVNQRSEFYASVQTPVAYTVSEQLEL</sequence>
<organism evidence="3 4">
    <name type="scientific">Pleurodeles waltl</name>
    <name type="common">Iberian ribbed newt</name>
    <dbReference type="NCBI Taxonomy" id="8319"/>
    <lineage>
        <taxon>Eukaryota</taxon>
        <taxon>Metazoa</taxon>
        <taxon>Chordata</taxon>
        <taxon>Craniata</taxon>
        <taxon>Vertebrata</taxon>
        <taxon>Euteleostomi</taxon>
        <taxon>Amphibia</taxon>
        <taxon>Batrachia</taxon>
        <taxon>Caudata</taxon>
        <taxon>Salamandroidea</taxon>
        <taxon>Salamandridae</taxon>
        <taxon>Pleurodelinae</taxon>
        <taxon>Pleurodeles</taxon>
    </lineage>
</organism>
<evidence type="ECO:0000256" key="1">
    <source>
        <dbReference type="SAM" id="MobiDB-lite"/>
    </source>
</evidence>
<keyword evidence="4" id="KW-1185">Reference proteome</keyword>
<dbReference type="Gene3D" id="3.90.70.10">
    <property type="entry name" value="Cysteine proteinases"/>
    <property type="match status" value="1"/>
</dbReference>
<dbReference type="SUPFAM" id="SSF54001">
    <property type="entry name" value="Cysteine proteinases"/>
    <property type="match status" value="1"/>
</dbReference>
<dbReference type="InterPro" id="IPR038765">
    <property type="entry name" value="Papain-like_cys_pep_sf"/>
</dbReference>
<feature type="region of interest" description="Disordered" evidence="1">
    <location>
        <begin position="547"/>
        <end position="577"/>
    </location>
</feature>
<proteinExistence type="predicted"/>
<dbReference type="PROSITE" id="PS00973">
    <property type="entry name" value="USP_2"/>
    <property type="match status" value="1"/>
</dbReference>
<gene>
    <name evidence="3" type="ORF">NDU88_003532</name>
</gene>
<dbReference type="PANTHER" id="PTHR24006:SF899">
    <property type="entry name" value="UBIQUITIN CARBOXYL-TERMINAL HYDROLASE"/>
    <property type="match status" value="1"/>
</dbReference>
<dbReference type="AlphaFoldDB" id="A0AAV7LIS7"/>
<name>A0AAV7LIS7_PLEWA</name>
<dbReference type="EMBL" id="JANPWB010000015">
    <property type="protein sequence ID" value="KAJ1090400.1"/>
    <property type="molecule type" value="Genomic_DNA"/>
</dbReference>
<feature type="compositionally biased region" description="Polar residues" evidence="1">
    <location>
        <begin position="557"/>
        <end position="577"/>
    </location>
</feature>
<protein>
    <recommendedName>
        <fullName evidence="2">USP domain-containing protein</fullName>
    </recommendedName>
</protein>
<evidence type="ECO:0000313" key="4">
    <source>
        <dbReference type="Proteomes" id="UP001066276"/>
    </source>
</evidence>
<reference evidence="3" key="1">
    <citation type="journal article" date="2022" name="bioRxiv">
        <title>Sequencing and chromosome-scale assembly of the giantPleurodeles waltlgenome.</title>
        <authorList>
            <person name="Brown T."/>
            <person name="Elewa A."/>
            <person name="Iarovenko S."/>
            <person name="Subramanian E."/>
            <person name="Araus A.J."/>
            <person name="Petzold A."/>
            <person name="Susuki M."/>
            <person name="Suzuki K.-i.T."/>
            <person name="Hayashi T."/>
            <person name="Toyoda A."/>
            <person name="Oliveira C."/>
            <person name="Osipova E."/>
            <person name="Leigh N.D."/>
            <person name="Simon A."/>
            <person name="Yun M.H."/>
        </authorList>
    </citation>
    <scope>NUCLEOTIDE SEQUENCE</scope>
    <source>
        <strain evidence="3">20211129_DDA</strain>
        <tissue evidence="3">Liver</tissue>
    </source>
</reference>
<feature type="region of interest" description="Disordered" evidence="1">
    <location>
        <begin position="1"/>
        <end position="32"/>
    </location>
</feature>
<comment type="caution">
    <text evidence="3">The sequence shown here is derived from an EMBL/GenBank/DDBJ whole genome shotgun (WGS) entry which is preliminary data.</text>
</comment>
<dbReference type="PROSITE" id="PS50235">
    <property type="entry name" value="USP_3"/>
    <property type="match status" value="1"/>
</dbReference>
<dbReference type="GO" id="GO:0004843">
    <property type="term" value="F:cysteine-type deubiquitinase activity"/>
    <property type="evidence" value="ECO:0007669"/>
    <property type="project" value="InterPro"/>
</dbReference>
<dbReference type="GO" id="GO:0005634">
    <property type="term" value="C:nucleus"/>
    <property type="evidence" value="ECO:0007669"/>
    <property type="project" value="TreeGrafter"/>
</dbReference>
<feature type="domain" description="USP" evidence="2">
    <location>
        <begin position="100"/>
        <end position="405"/>
    </location>
</feature>
<evidence type="ECO:0000313" key="3">
    <source>
        <dbReference type="EMBL" id="KAJ1090400.1"/>
    </source>
</evidence>
<dbReference type="GO" id="GO:0005829">
    <property type="term" value="C:cytosol"/>
    <property type="evidence" value="ECO:0007669"/>
    <property type="project" value="TreeGrafter"/>
</dbReference>
<evidence type="ECO:0000259" key="2">
    <source>
        <dbReference type="PROSITE" id="PS50235"/>
    </source>
</evidence>
<dbReference type="InterPro" id="IPR001394">
    <property type="entry name" value="Peptidase_C19_UCH"/>
</dbReference>
<dbReference type="InterPro" id="IPR018200">
    <property type="entry name" value="USP_CS"/>
</dbReference>
<feature type="region of interest" description="Disordered" evidence="1">
    <location>
        <begin position="1086"/>
        <end position="1107"/>
    </location>
</feature>
<dbReference type="Pfam" id="PF00443">
    <property type="entry name" value="UCH"/>
    <property type="match status" value="1"/>
</dbReference>
<dbReference type="InterPro" id="IPR028889">
    <property type="entry name" value="USP"/>
</dbReference>
<dbReference type="InterPro" id="IPR050164">
    <property type="entry name" value="Peptidase_C19"/>
</dbReference>
<dbReference type="Proteomes" id="UP001066276">
    <property type="component" value="Chromosome 11"/>
</dbReference>
<dbReference type="PROSITE" id="PS00972">
    <property type="entry name" value="USP_1"/>
    <property type="match status" value="1"/>
</dbReference>
<dbReference type="GO" id="GO:0016579">
    <property type="term" value="P:protein deubiquitination"/>
    <property type="evidence" value="ECO:0007669"/>
    <property type="project" value="InterPro"/>
</dbReference>
<accession>A0AAV7LIS7</accession>